<keyword evidence="3" id="KW-0560">Oxidoreductase</keyword>
<comment type="similarity">
    <text evidence="1">Belongs to the short-chain dehydrogenases/reductases (SDR) family.</text>
</comment>
<keyword evidence="5" id="KW-1185">Reference proteome</keyword>
<dbReference type="EMBL" id="BAABUJ010000017">
    <property type="protein sequence ID" value="GAA5801118.1"/>
    <property type="molecule type" value="Genomic_DNA"/>
</dbReference>
<dbReference type="PRINTS" id="PR00081">
    <property type="entry name" value="GDHRDH"/>
</dbReference>
<evidence type="ECO:0000256" key="1">
    <source>
        <dbReference type="ARBA" id="ARBA00006484"/>
    </source>
</evidence>
<reference evidence="4 5" key="1">
    <citation type="submission" date="2024-04" db="EMBL/GenBank/DDBJ databases">
        <title>genome sequences of Mucor flavus KT1a and Helicostylum pulchrum KT1b strains isolation_sourced from the surface of a dry-aged beef.</title>
        <authorList>
            <person name="Toyotome T."/>
            <person name="Hosono M."/>
            <person name="Torimaru M."/>
            <person name="Fukuda K."/>
            <person name="Mikami N."/>
        </authorList>
    </citation>
    <scope>NUCLEOTIDE SEQUENCE [LARGE SCALE GENOMIC DNA]</scope>
    <source>
        <strain evidence="4 5">KT1b</strain>
    </source>
</reference>
<dbReference type="InterPro" id="IPR020904">
    <property type="entry name" value="Sc_DH/Rdtase_CS"/>
</dbReference>
<proteinExistence type="inferred from homology"/>
<evidence type="ECO:0000313" key="4">
    <source>
        <dbReference type="EMBL" id="GAA5801118.1"/>
    </source>
</evidence>
<dbReference type="Gene3D" id="3.40.50.720">
    <property type="entry name" value="NAD(P)-binding Rossmann-like Domain"/>
    <property type="match status" value="1"/>
</dbReference>
<dbReference type="InterPro" id="IPR002347">
    <property type="entry name" value="SDR_fam"/>
</dbReference>
<dbReference type="InterPro" id="IPR036291">
    <property type="entry name" value="NAD(P)-bd_dom_sf"/>
</dbReference>
<evidence type="ECO:0000256" key="3">
    <source>
        <dbReference type="ARBA" id="ARBA00023002"/>
    </source>
</evidence>
<dbReference type="Proteomes" id="UP001476247">
    <property type="component" value="Unassembled WGS sequence"/>
</dbReference>
<dbReference type="PROSITE" id="PS00061">
    <property type="entry name" value="ADH_SHORT"/>
    <property type="match status" value="1"/>
</dbReference>
<gene>
    <name evidence="4" type="ORF">HPULCUR_006560</name>
</gene>
<organism evidence="4 5">
    <name type="scientific">Helicostylum pulchrum</name>
    <dbReference type="NCBI Taxonomy" id="562976"/>
    <lineage>
        <taxon>Eukaryota</taxon>
        <taxon>Fungi</taxon>
        <taxon>Fungi incertae sedis</taxon>
        <taxon>Mucoromycota</taxon>
        <taxon>Mucoromycotina</taxon>
        <taxon>Mucoromycetes</taxon>
        <taxon>Mucorales</taxon>
        <taxon>Mucorineae</taxon>
        <taxon>Mucoraceae</taxon>
        <taxon>Helicostylum</taxon>
    </lineage>
</organism>
<protein>
    <submittedName>
        <fullName evidence="4">Uncharacterized protein</fullName>
    </submittedName>
</protein>
<evidence type="ECO:0000256" key="2">
    <source>
        <dbReference type="ARBA" id="ARBA00022857"/>
    </source>
</evidence>
<name>A0ABP9Y285_9FUNG</name>
<dbReference type="PANTHER" id="PTHR42760:SF115">
    <property type="entry name" value="3-OXOACYL-[ACYL-CARRIER-PROTEIN] REDUCTASE FABG"/>
    <property type="match status" value="1"/>
</dbReference>
<accession>A0ABP9Y285</accession>
<evidence type="ECO:0000313" key="5">
    <source>
        <dbReference type="Proteomes" id="UP001476247"/>
    </source>
</evidence>
<keyword evidence="2" id="KW-0521">NADP</keyword>
<dbReference type="Pfam" id="PF13561">
    <property type="entry name" value="adh_short_C2"/>
    <property type="match status" value="1"/>
</dbReference>
<comment type="caution">
    <text evidence="4">The sequence shown here is derived from an EMBL/GenBank/DDBJ whole genome shotgun (WGS) entry which is preliminary data.</text>
</comment>
<sequence>MSAHVVNRPHTHAPYNATKSAVLQLTKSVACEWSPYNIRVCAISPGYFDTDMNRALLAEQGEKGAALRKIWEQETPMGRLGTPHELKGVVVFLASDAASFVTGSEIIVDGGYTAW</sequence>
<dbReference type="PANTHER" id="PTHR42760">
    <property type="entry name" value="SHORT-CHAIN DEHYDROGENASES/REDUCTASES FAMILY MEMBER"/>
    <property type="match status" value="1"/>
</dbReference>
<dbReference type="SUPFAM" id="SSF51735">
    <property type="entry name" value="NAD(P)-binding Rossmann-fold domains"/>
    <property type="match status" value="1"/>
</dbReference>